<keyword evidence="2" id="KW-1185">Reference proteome</keyword>
<dbReference type="Proteomes" id="UP001239111">
    <property type="component" value="Chromosome 2"/>
</dbReference>
<evidence type="ECO:0000313" key="1">
    <source>
        <dbReference type="EMBL" id="KAJ8676003.1"/>
    </source>
</evidence>
<name>A0ACC2NYT2_9HYME</name>
<organism evidence="1 2">
    <name type="scientific">Eretmocerus hayati</name>
    <dbReference type="NCBI Taxonomy" id="131215"/>
    <lineage>
        <taxon>Eukaryota</taxon>
        <taxon>Metazoa</taxon>
        <taxon>Ecdysozoa</taxon>
        <taxon>Arthropoda</taxon>
        <taxon>Hexapoda</taxon>
        <taxon>Insecta</taxon>
        <taxon>Pterygota</taxon>
        <taxon>Neoptera</taxon>
        <taxon>Endopterygota</taxon>
        <taxon>Hymenoptera</taxon>
        <taxon>Apocrita</taxon>
        <taxon>Proctotrupomorpha</taxon>
        <taxon>Chalcidoidea</taxon>
        <taxon>Aphelinidae</taxon>
        <taxon>Aphelininae</taxon>
        <taxon>Eretmocerus</taxon>
    </lineage>
</organism>
<evidence type="ECO:0000313" key="2">
    <source>
        <dbReference type="Proteomes" id="UP001239111"/>
    </source>
</evidence>
<sequence>MIPSIQGKDTVVKLENDEGANLGNDTVVKLENDEEANLENSTTLEICSGSKEPKKAIGRPKKRKGVYHGGRGRPKIQKGEPMSESTARKRARGEYNKLLEENDSLTVNWITHMLDKKKKAEEKLLGKPDDSHKKEESIDRHTKESALAFYLEYGFTRRTYSALVKDSIRRHGNKRNKQIYPCSQALIEAKKECLLPGIKKSEREVITSLQELANKTGERLCESVAHSWSKGALNNVKLVFSSGFDTLPGNFKSDGECGDPPNEDDKPQQCLFVTSIIPLQLVSESDNESDYLWNNSTPTSHRYCRPLRIAFEEKTPETILQEHKRMESQIKSLQRYRFTMANGEKVKIKYEFKLPVFDRKKFHRRHINGRERHLWKPSHILKIYNQAITESDPLISNILLSDRIKAKKETLPMVFKKYMNKSENDDDANETACSDEGDDCSDVSSDNESTSSGWDSLSDY</sequence>
<dbReference type="EMBL" id="CM056742">
    <property type="protein sequence ID" value="KAJ8676003.1"/>
    <property type="molecule type" value="Genomic_DNA"/>
</dbReference>
<proteinExistence type="predicted"/>
<comment type="caution">
    <text evidence="1">The sequence shown here is derived from an EMBL/GenBank/DDBJ whole genome shotgun (WGS) entry which is preliminary data.</text>
</comment>
<accession>A0ACC2NYT2</accession>
<protein>
    <submittedName>
        <fullName evidence="1">Uncharacterized protein</fullName>
    </submittedName>
</protein>
<reference evidence="1" key="1">
    <citation type="submission" date="2023-04" db="EMBL/GenBank/DDBJ databases">
        <title>A chromosome-level genome assembly of the parasitoid wasp Eretmocerus hayati.</title>
        <authorList>
            <person name="Zhong Y."/>
            <person name="Liu S."/>
            <person name="Liu Y."/>
        </authorList>
    </citation>
    <scope>NUCLEOTIDE SEQUENCE</scope>
    <source>
        <strain evidence="1">ZJU_SS_LIU_2023</strain>
    </source>
</reference>
<gene>
    <name evidence="1" type="ORF">QAD02_011789</name>
</gene>